<keyword evidence="3" id="KW-1185">Reference proteome</keyword>
<evidence type="ECO:0000256" key="1">
    <source>
        <dbReference type="SAM" id="MobiDB-lite"/>
    </source>
</evidence>
<feature type="region of interest" description="Disordered" evidence="1">
    <location>
        <begin position="50"/>
        <end position="224"/>
    </location>
</feature>
<evidence type="ECO:0000313" key="2">
    <source>
        <dbReference type="EMBL" id="OXT02457.1"/>
    </source>
</evidence>
<dbReference type="Proteomes" id="UP000215405">
    <property type="component" value="Unassembled WGS sequence"/>
</dbReference>
<evidence type="ECO:0000313" key="3">
    <source>
        <dbReference type="Proteomes" id="UP000215405"/>
    </source>
</evidence>
<comment type="caution">
    <text evidence="2">The sequence shown here is derived from an EMBL/GenBank/DDBJ whole genome shotgun (WGS) entry which is preliminary data.</text>
</comment>
<dbReference type="AlphaFoldDB" id="A0A231V2U3"/>
<reference evidence="3" key="1">
    <citation type="journal article" date="2017" name="Int. J. Syst. Evol. Microbiol.">
        <title>Notoacmeibacter marinus gen. nov., sp. nov., isolated from the gut of a limpet and proposal of Notoacmeibacteraceae fam. nov. in the order Rhizobiales of the class Alphaproteobacteria.</title>
        <authorList>
            <person name="Huang Z."/>
            <person name="Guo F."/>
            <person name="Lai Q."/>
        </authorList>
    </citation>
    <scope>NUCLEOTIDE SEQUENCE [LARGE SCALE GENOMIC DNA]</scope>
    <source>
        <strain evidence="3">XMTR2A4</strain>
    </source>
</reference>
<organism evidence="2 3">
    <name type="scientific">Notoacmeibacter marinus</name>
    <dbReference type="NCBI Taxonomy" id="1876515"/>
    <lineage>
        <taxon>Bacteria</taxon>
        <taxon>Pseudomonadati</taxon>
        <taxon>Pseudomonadota</taxon>
        <taxon>Alphaproteobacteria</taxon>
        <taxon>Hyphomicrobiales</taxon>
        <taxon>Notoacmeibacteraceae</taxon>
        <taxon>Notoacmeibacter</taxon>
    </lineage>
</organism>
<feature type="region of interest" description="Disordered" evidence="1">
    <location>
        <begin position="255"/>
        <end position="275"/>
    </location>
</feature>
<proteinExistence type="predicted"/>
<protein>
    <submittedName>
        <fullName evidence="2">Uncharacterized protein</fullName>
    </submittedName>
</protein>
<accession>A0A231V2U3</accession>
<name>A0A231V2U3_9HYPH</name>
<gene>
    <name evidence="2" type="ORF">B7H23_06050</name>
</gene>
<dbReference type="RefSeq" id="WP_094076412.1">
    <property type="nucleotide sequence ID" value="NZ_NBYO01000001.1"/>
</dbReference>
<sequence length="446" mass="45748">MTRFRSPSGSKVALANADDFEPFGQALPSADFEPLGADDTLVALAKPAALATDPLSEKVDQEPEAVADAVRESAQGGGDLADLPTLPGDTAIEDPFGETVHAGLSELPTLADDGGDDPFGSGGLPDLEGLPSLGDELQSLDPVDGGEGETRADPFGEEPGAELPDLPSLDDSATDADPFASVGDTAFSDPFGETATSTELPSLDDPLAVASPDDPFAPSQTDEDVTAFETALQEEQPPAHPIAGDSLGDAAQALSDLSSDPLGGEAASLGAPGDLDNLRHAAESAAEAIGDELTAETQMGAVDVAPLAETASTGLAVDEAGQTAAIAQSLVDEMKQSLDALGERLMADIGDSVAAILEPLVSRMAIDRAIEAFGQDIAESLSGESTDTVFHAEVPQNLLEPVRNMIEEQGLPVEVKAGRHAALLLHLENTSRAIDLPRLKDHCEAL</sequence>
<dbReference type="EMBL" id="NBYO01000001">
    <property type="protein sequence ID" value="OXT02457.1"/>
    <property type="molecule type" value="Genomic_DNA"/>
</dbReference>